<evidence type="ECO:0000313" key="4">
    <source>
        <dbReference type="Proteomes" id="UP000593560"/>
    </source>
</evidence>
<feature type="domain" description="CCHC-type" evidence="2">
    <location>
        <begin position="134"/>
        <end position="149"/>
    </location>
</feature>
<sequence length="202" mass="23356">MEAVLVLDRPRSWNDRLMGIGLRIDDKTKMSTKEKDDDDLDLLDEDIVRTSVNNIPTIEFSNQIRLPRLPGKILWEIGRMIGRVAELDFNTYNGVQGRFARMAVYINLGKALISQVLINGVLQRIEYEYLPTVCFSCGHYGHTQDICPKSTTEQQVMKESIAEKERIQETRPELGKSNFTNNFDVYGPWMLVGKQNRRWSKE</sequence>
<organism evidence="3 4">
    <name type="scientific">Gossypium harknessii</name>
    <dbReference type="NCBI Taxonomy" id="34285"/>
    <lineage>
        <taxon>Eukaryota</taxon>
        <taxon>Viridiplantae</taxon>
        <taxon>Streptophyta</taxon>
        <taxon>Embryophyta</taxon>
        <taxon>Tracheophyta</taxon>
        <taxon>Spermatophyta</taxon>
        <taxon>Magnoliopsida</taxon>
        <taxon>eudicotyledons</taxon>
        <taxon>Gunneridae</taxon>
        <taxon>Pentapetalae</taxon>
        <taxon>rosids</taxon>
        <taxon>malvids</taxon>
        <taxon>Malvales</taxon>
        <taxon>Malvaceae</taxon>
        <taxon>Malvoideae</taxon>
        <taxon>Gossypium</taxon>
    </lineage>
</organism>
<keyword evidence="1" id="KW-0862">Zinc</keyword>
<feature type="non-terminal residue" evidence="3">
    <location>
        <position position="202"/>
    </location>
</feature>
<dbReference type="InterPro" id="IPR040256">
    <property type="entry name" value="At4g02000-like"/>
</dbReference>
<dbReference type="AlphaFoldDB" id="A0A7J9GSH9"/>
<name>A0A7J9GSH9_9ROSI</name>
<keyword evidence="1" id="KW-0479">Metal-binding</keyword>
<evidence type="ECO:0000256" key="1">
    <source>
        <dbReference type="PROSITE-ProRule" id="PRU00047"/>
    </source>
</evidence>
<reference evidence="3 4" key="1">
    <citation type="journal article" date="2019" name="Genome Biol. Evol.">
        <title>Insights into the evolution of the New World diploid cottons (Gossypium, subgenus Houzingenia) based on genome sequencing.</title>
        <authorList>
            <person name="Grover C.E."/>
            <person name="Arick M.A. 2nd"/>
            <person name="Thrash A."/>
            <person name="Conover J.L."/>
            <person name="Sanders W.S."/>
            <person name="Peterson D.G."/>
            <person name="Frelichowski J.E."/>
            <person name="Scheffler J.A."/>
            <person name="Scheffler B.E."/>
            <person name="Wendel J.F."/>
        </authorList>
    </citation>
    <scope>NUCLEOTIDE SEQUENCE [LARGE SCALE GENOMIC DNA]</scope>
    <source>
        <strain evidence="3">0</strain>
        <tissue evidence="3">Leaf</tissue>
    </source>
</reference>
<dbReference type="Proteomes" id="UP000593560">
    <property type="component" value="Unassembled WGS sequence"/>
</dbReference>
<dbReference type="GO" id="GO:0003676">
    <property type="term" value="F:nucleic acid binding"/>
    <property type="evidence" value="ECO:0007669"/>
    <property type="project" value="InterPro"/>
</dbReference>
<dbReference type="GO" id="GO:0008270">
    <property type="term" value="F:zinc ion binding"/>
    <property type="evidence" value="ECO:0007669"/>
    <property type="project" value="UniProtKB-KW"/>
</dbReference>
<proteinExistence type="predicted"/>
<gene>
    <name evidence="3" type="ORF">Gohar_010962</name>
</gene>
<evidence type="ECO:0000259" key="2">
    <source>
        <dbReference type="PROSITE" id="PS50158"/>
    </source>
</evidence>
<dbReference type="PANTHER" id="PTHR31286">
    <property type="entry name" value="GLYCINE-RICH CELL WALL STRUCTURAL PROTEIN 1.8-LIKE"/>
    <property type="match status" value="1"/>
</dbReference>
<keyword evidence="1" id="KW-0863">Zinc-finger</keyword>
<evidence type="ECO:0000313" key="3">
    <source>
        <dbReference type="EMBL" id="MBA0800536.1"/>
    </source>
</evidence>
<dbReference type="PANTHER" id="PTHR31286:SF173">
    <property type="entry name" value="DUF4283 DOMAIN-CONTAINING PROTEIN"/>
    <property type="match status" value="1"/>
</dbReference>
<dbReference type="OrthoDB" id="10405117at2759"/>
<dbReference type="InterPro" id="IPR001878">
    <property type="entry name" value="Znf_CCHC"/>
</dbReference>
<protein>
    <recommendedName>
        <fullName evidence="2">CCHC-type domain-containing protein</fullName>
    </recommendedName>
</protein>
<dbReference type="EMBL" id="JABFAD010000006">
    <property type="protein sequence ID" value="MBA0800536.1"/>
    <property type="molecule type" value="Genomic_DNA"/>
</dbReference>
<keyword evidence="4" id="KW-1185">Reference proteome</keyword>
<accession>A0A7J9GSH9</accession>
<dbReference type="PROSITE" id="PS50158">
    <property type="entry name" value="ZF_CCHC"/>
    <property type="match status" value="1"/>
</dbReference>
<comment type="caution">
    <text evidence="3">The sequence shown here is derived from an EMBL/GenBank/DDBJ whole genome shotgun (WGS) entry which is preliminary data.</text>
</comment>